<gene>
    <name evidence="6" type="ORF">B0J13DRAFT_624774</name>
</gene>
<evidence type="ECO:0000256" key="3">
    <source>
        <dbReference type="SAM" id="MobiDB-lite"/>
    </source>
</evidence>
<feature type="transmembrane region" description="Helical" evidence="4">
    <location>
        <begin position="476"/>
        <end position="500"/>
    </location>
</feature>
<dbReference type="Gene3D" id="1.20.5.510">
    <property type="entry name" value="Single helix bin"/>
    <property type="match status" value="1"/>
</dbReference>
<dbReference type="Gene3D" id="2.120.10.80">
    <property type="entry name" value="Kelch-type beta propeller"/>
    <property type="match status" value="1"/>
</dbReference>
<dbReference type="EMBL" id="JAGMUU010000014">
    <property type="protein sequence ID" value="KAH7139966.1"/>
    <property type="molecule type" value="Genomic_DNA"/>
</dbReference>
<keyword evidence="1" id="KW-0880">Kelch repeat</keyword>
<name>A0A9P9J1K9_9HYPO</name>
<comment type="caution">
    <text evidence="6">The sequence shown here is derived from an EMBL/GenBank/DDBJ whole genome shotgun (WGS) entry which is preliminary data.</text>
</comment>
<dbReference type="PANTHER" id="PTHR46093">
    <property type="entry name" value="ACYL-COA-BINDING DOMAIN-CONTAINING PROTEIN 5"/>
    <property type="match status" value="1"/>
</dbReference>
<keyword evidence="5" id="KW-0732">Signal</keyword>
<feature type="region of interest" description="Disordered" evidence="3">
    <location>
        <begin position="508"/>
        <end position="532"/>
    </location>
</feature>
<dbReference type="SUPFAM" id="SSF50965">
    <property type="entry name" value="Galactose oxidase, central domain"/>
    <property type="match status" value="1"/>
</dbReference>
<keyword evidence="7" id="KW-1185">Reference proteome</keyword>
<keyword evidence="2" id="KW-0677">Repeat</keyword>
<evidence type="ECO:0000313" key="7">
    <source>
        <dbReference type="Proteomes" id="UP000717696"/>
    </source>
</evidence>
<evidence type="ECO:0000256" key="1">
    <source>
        <dbReference type="ARBA" id="ARBA00022441"/>
    </source>
</evidence>
<keyword evidence="4" id="KW-1133">Transmembrane helix</keyword>
<feature type="chain" id="PRO_5040149753" description="Kelch repeat protein" evidence="5">
    <location>
        <begin position="20"/>
        <end position="556"/>
    </location>
</feature>
<dbReference type="Proteomes" id="UP000717696">
    <property type="component" value="Unassembled WGS sequence"/>
</dbReference>
<organism evidence="6 7">
    <name type="scientific">Dactylonectria estremocensis</name>
    <dbReference type="NCBI Taxonomy" id="1079267"/>
    <lineage>
        <taxon>Eukaryota</taxon>
        <taxon>Fungi</taxon>
        <taxon>Dikarya</taxon>
        <taxon>Ascomycota</taxon>
        <taxon>Pezizomycotina</taxon>
        <taxon>Sordariomycetes</taxon>
        <taxon>Hypocreomycetidae</taxon>
        <taxon>Hypocreales</taxon>
        <taxon>Nectriaceae</taxon>
        <taxon>Dactylonectria</taxon>
    </lineage>
</organism>
<dbReference type="InterPro" id="IPR015915">
    <property type="entry name" value="Kelch-typ_b-propeller"/>
</dbReference>
<dbReference type="InterPro" id="IPR011043">
    <property type="entry name" value="Gal_Oxase/kelch_b-propeller"/>
</dbReference>
<evidence type="ECO:0000256" key="5">
    <source>
        <dbReference type="SAM" id="SignalP"/>
    </source>
</evidence>
<evidence type="ECO:0008006" key="8">
    <source>
        <dbReference type="Google" id="ProtNLM"/>
    </source>
</evidence>
<dbReference type="SUPFAM" id="SSF117281">
    <property type="entry name" value="Kelch motif"/>
    <property type="match status" value="1"/>
</dbReference>
<reference evidence="6" key="1">
    <citation type="journal article" date="2021" name="Nat. Commun.">
        <title>Genetic determinants of endophytism in the Arabidopsis root mycobiome.</title>
        <authorList>
            <person name="Mesny F."/>
            <person name="Miyauchi S."/>
            <person name="Thiergart T."/>
            <person name="Pickel B."/>
            <person name="Atanasova L."/>
            <person name="Karlsson M."/>
            <person name="Huettel B."/>
            <person name="Barry K.W."/>
            <person name="Haridas S."/>
            <person name="Chen C."/>
            <person name="Bauer D."/>
            <person name="Andreopoulos W."/>
            <person name="Pangilinan J."/>
            <person name="LaButti K."/>
            <person name="Riley R."/>
            <person name="Lipzen A."/>
            <person name="Clum A."/>
            <person name="Drula E."/>
            <person name="Henrissat B."/>
            <person name="Kohler A."/>
            <person name="Grigoriev I.V."/>
            <person name="Martin F.M."/>
            <person name="Hacquard S."/>
        </authorList>
    </citation>
    <scope>NUCLEOTIDE SEQUENCE</scope>
    <source>
        <strain evidence="6">MPI-CAGE-AT-0021</strain>
    </source>
</reference>
<dbReference type="Pfam" id="PF24681">
    <property type="entry name" value="Kelch_KLHDC2_KLHL20_DRC7"/>
    <property type="match status" value="1"/>
</dbReference>
<proteinExistence type="predicted"/>
<evidence type="ECO:0000256" key="2">
    <source>
        <dbReference type="ARBA" id="ARBA00022737"/>
    </source>
</evidence>
<evidence type="ECO:0000256" key="4">
    <source>
        <dbReference type="SAM" id="Phobius"/>
    </source>
</evidence>
<feature type="compositionally biased region" description="Low complexity" evidence="3">
    <location>
        <begin position="450"/>
        <end position="475"/>
    </location>
</feature>
<protein>
    <recommendedName>
        <fullName evidence="8">Kelch repeat protein</fullName>
    </recommendedName>
</protein>
<evidence type="ECO:0000313" key="6">
    <source>
        <dbReference type="EMBL" id="KAH7139966.1"/>
    </source>
</evidence>
<feature type="signal peptide" evidence="5">
    <location>
        <begin position="1"/>
        <end position="19"/>
    </location>
</feature>
<feature type="region of interest" description="Disordered" evidence="3">
    <location>
        <begin position="449"/>
        <end position="475"/>
    </location>
</feature>
<dbReference type="PANTHER" id="PTHR46093:SF18">
    <property type="entry name" value="FIBRONECTIN TYPE-III DOMAIN-CONTAINING PROTEIN"/>
    <property type="match status" value="1"/>
</dbReference>
<dbReference type="OrthoDB" id="540004at2759"/>
<keyword evidence="4" id="KW-0812">Transmembrane</keyword>
<keyword evidence="4" id="KW-0472">Membrane</keyword>
<dbReference type="AlphaFoldDB" id="A0A9P9J1K9"/>
<sequence length="556" mass="59605">MRSVELTAAVLTLVSVASGQTGSPKKLEGRATESAFLYRRRALHAIAVLNDRLYVEGGETSPYNETDNTLLNEPTAPLNKTLWLPLDTSWTNATVNFTEIEQDEPLPINNLRLWADADSKTLYRWGGDGPAGTSDVAEDIALWSMTVDSDGSGAWSQKTAANDGFFADLYSAASGGGAVCGGMGFYLGGYGSSATDTRLSDTAFPDRMPVPGLLTYNMTARTWANESTVPLNSPDGTWTSGEALCVPGFGDNSLVFVIGGTTTPVTTAARADSHFGDFSNITFYDPVEQQWHWQEAGGDVPRGRAQLCAVGVQGENTYDIYVYGGVDSSDNALSDVSVLSIPGFQWFSLDVTSSARMRHTCALVGQSQMLVLGGIETEWVWDNPDPWTQALGVFDLKKWQWSDKYDAEADEYDSPDTVLDWYKEGGYGAIDWSSDAVESLFGTATIWPTSNSTSSSSASVSASDSSSSSSSSSTPVGAIAGGVIGGVAVLALVGVGYFFWRRKQRTRKPDPHELEPISPKQELQSQSVSPAVKMEEVTPVKPVELPGHFKAAELPG</sequence>
<accession>A0A9P9J1K9</accession>